<dbReference type="RefSeq" id="WP_132038570.1">
    <property type="nucleotide sequence ID" value="NZ_JPNB01000002.1"/>
</dbReference>
<protein>
    <submittedName>
        <fullName evidence="1">Uncharacterized protein</fullName>
    </submittedName>
</protein>
<dbReference type="AlphaFoldDB" id="A0A4R1QKC0"/>
<accession>A0A4R1QKC0</accession>
<dbReference type="OrthoDB" id="3078706at2"/>
<evidence type="ECO:0000313" key="2">
    <source>
        <dbReference type="Proteomes" id="UP000295718"/>
    </source>
</evidence>
<evidence type="ECO:0000313" key="1">
    <source>
        <dbReference type="EMBL" id="TCL54088.1"/>
    </source>
</evidence>
<proteinExistence type="predicted"/>
<gene>
    <name evidence="1" type="ORF">EDD76_1224</name>
</gene>
<dbReference type="EMBL" id="SLUO01000022">
    <property type="protein sequence ID" value="TCL54088.1"/>
    <property type="molecule type" value="Genomic_DNA"/>
</dbReference>
<organism evidence="1 2">
    <name type="scientific">Kineothrix alysoides</name>
    <dbReference type="NCBI Taxonomy" id="1469948"/>
    <lineage>
        <taxon>Bacteria</taxon>
        <taxon>Bacillati</taxon>
        <taxon>Bacillota</taxon>
        <taxon>Clostridia</taxon>
        <taxon>Lachnospirales</taxon>
        <taxon>Lachnospiraceae</taxon>
        <taxon>Kineothrix</taxon>
    </lineage>
</organism>
<sequence>MIFLIAFLLYILKEKAGKYFLLIWLFLWSVTQFFSHEWFTIMGNGEGKIQYFNCSSTGYNSDFLYKGKTVQTVMRRGIFSGQFGRYDYPRPYLQNCPHFMSTELYGIIFKNIV</sequence>
<dbReference type="STRING" id="1469948.GCA_000732725_03269"/>
<comment type="caution">
    <text evidence="1">The sequence shown here is derived from an EMBL/GenBank/DDBJ whole genome shotgun (WGS) entry which is preliminary data.</text>
</comment>
<name>A0A4R1QKC0_9FIRM</name>
<keyword evidence="2" id="KW-1185">Reference proteome</keyword>
<dbReference type="Proteomes" id="UP000295718">
    <property type="component" value="Unassembled WGS sequence"/>
</dbReference>
<reference evidence="1 2" key="1">
    <citation type="submission" date="2019-03" db="EMBL/GenBank/DDBJ databases">
        <title>Genomic Encyclopedia of Type Strains, Phase IV (KMG-IV): sequencing the most valuable type-strain genomes for metagenomic binning, comparative biology and taxonomic classification.</title>
        <authorList>
            <person name="Goeker M."/>
        </authorList>
    </citation>
    <scope>NUCLEOTIDE SEQUENCE [LARGE SCALE GENOMIC DNA]</scope>
    <source>
        <strain evidence="1 2">DSM 100556</strain>
    </source>
</reference>